<proteinExistence type="predicted"/>
<feature type="region of interest" description="Disordered" evidence="1">
    <location>
        <begin position="24"/>
        <end position="46"/>
    </location>
</feature>
<name>A0A4Y8JS69_9MICO</name>
<comment type="caution">
    <text evidence="2">The sequence shown here is derived from an EMBL/GenBank/DDBJ whole genome shotgun (WGS) entry which is preliminary data.</text>
</comment>
<dbReference type="EMBL" id="SOHA01000039">
    <property type="protein sequence ID" value="TFD27514.1"/>
    <property type="molecule type" value="Genomic_DNA"/>
</dbReference>
<reference evidence="2 3" key="1">
    <citation type="submission" date="2019-03" db="EMBL/GenBank/DDBJ databases">
        <title>Genomics of glacier-inhabiting Cryobacterium strains.</title>
        <authorList>
            <person name="Liu Q."/>
            <person name="Xin Y.-H."/>
        </authorList>
    </citation>
    <scope>NUCLEOTIDE SEQUENCE [LARGE SCALE GENOMIC DNA]</scope>
    <source>
        <strain evidence="2 3">TMT1-51</strain>
    </source>
</reference>
<feature type="compositionally biased region" description="Basic and acidic residues" evidence="1">
    <location>
        <begin position="184"/>
        <end position="205"/>
    </location>
</feature>
<accession>A0A4Y8JS69</accession>
<dbReference type="AlphaFoldDB" id="A0A4Y8JS69"/>
<gene>
    <name evidence="2" type="ORF">E3T49_13310</name>
</gene>
<evidence type="ECO:0000313" key="2">
    <source>
        <dbReference type="EMBL" id="TFD27514.1"/>
    </source>
</evidence>
<evidence type="ECO:0000256" key="1">
    <source>
        <dbReference type="SAM" id="MobiDB-lite"/>
    </source>
</evidence>
<feature type="region of interest" description="Disordered" evidence="1">
    <location>
        <begin position="171"/>
        <end position="205"/>
    </location>
</feature>
<evidence type="ECO:0000313" key="3">
    <source>
        <dbReference type="Proteomes" id="UP000297472"/>
    </source>
</evidence>
<protein>
    <submittedName>
        <fullName evidence="2">Uncharacterized protein</fullName>
    </submittedName>
</protein>
<dbReference type="OrthoDB" id="4570269at2"/>
<feature type="region of interest" description="Disordered" evidence="1">
    <location>
        <begin position="86"/>
        <end position="105"/>
    </location>
</feature>
<sequence>MRVRFRNPRLRFITDAEALEASTAAAAAAAGDPDPKFPANTPVKDMTPDQQIAFHESKGRKLEDKLKLFGGLTPEQVTALVKERDDLKTANQTDSEKAIEEARESGRAEVRTVLGAERFRTAFTAALAGRTADPAALLDLDRSQFIKGDKPDADAIKVWVEKNSTAVTAEEKRKPVRIGQGNRDTIHAAAGEKGKAEAERRFGSK</sequence>
<organism evidence="2 3">
    <name type="scientific">Cryobacterium cryoconiti</name>
    <dbReference type="NCBI Taxonomy" id="1259239"/>
    <lineage>
        <taxon>Bacteria</taxon>
        <taxon>Bacillati</taxon>
        <taxon>Actinomycetota</taxon>
        <taxon>Actinomycetes</taxon>
        <taxon>Micrococcales</taxon>
        <taxon>Microbacteriaceae</taxon>
        <taxon>Cryobacterium</taxon>
    </lineage>
</organism>
<keyword evidence="3" id="KW-1185">Reference proteome</keyword>
<dbReference type="RefSeq" id="WP_134425384.1">
    <property type="nucleotide sequence ID" value="NZ_SOHA01000039.1"/>
</dbReference>
<dbReference type="Proteomes" id="UP000297472">
    <property type="component" value="Unassembled WGS sequence"/>
</dbReference>